<gene>
    <name evidence="1" type="ORF">Sipo8835_29235</name>
</gene>
<dbReference type="Proteomes" id="UP000318720">
    <property type="component" value="Unassembled WGS sequence"/>
</dbReference>
<evidence type="ECO:0000313" key="1">
    <source>
        <dbReference type="EMBL" id="TQE26413.1"/>
    </source>
</evidence>
<dbReference type="EMBL" id="SPAZ01000237">
    <property type="protein sequence ID" value="TQE26413.1"/>
    <property type="molecule type" value="Genomic_DNA"/>
</dbReference>
<organism evidence="1 2">
    <name type="scientific">Streptomyces ipomoeae</name>
    <dbReference type="NCBI Taxonomy" id="103232"/>
    <lineage>
        <taxon>Bacteria</taxon>
        <taxon>Bacillati</taxon>
        <taxon>Actinomycetota</taxon>
        <taxon>Actinomycetes</taxon>
        <taxon>Kitasatosporales</taxon>
        <taxon>Streptomycetaceae</taxon>
        <taxon>Streptomyces</taxon>
    </lineage>
</organism>
<dbReference type="AlphaFoldDB" id="A0AAE8VY25"/>
<reference evidence="1 2" key="1">
    <citation type="submission" date="2019-03" db="EMBL/GenBank/DDBJ databases">
        <title>Comparative genomic analyses of the sweetpotato soil rot pathogen, Streptomyces ipomoeae.</title>
        <authorList>
            <person name="Ruschel Soares N."/>
            <person name="Badger J.H."/>
            <person name="Huguet-Tapia J.C."/>
            <person name="Clark C.A."/>
            <person name="Pettis G.S."/>
        </authorList>
    </citation>
    <scope>NUCLEOTIDE SEQUENCE [LARGE SCALE GENOMIC DNA]</scope>
    <source>
        <strain evidence="1 2">88-35</strain>
    </source>
</reference>
<accession>A0AAE8VY25</accession>
<name>A0AAE8VY25_9ACTN</name>
<proteinExistence type="predicted"/>
<sequence length="244" mass="26700">MYSTTNHPTAYRMVPRAMLGDLKPTPFRQWIQLERYAGKRDYVTATTADLAEVWGGVSVQAARTGLRTLSGAGWVVQDGNGLPTGTHRLWIPWFQVTDPDDFLITADDYTRQRMNGGRLEDERTRSFREAAMTAKGTEYPYVHVPVAVVDQAATDTDLLVWTAMRSYLGPEGISTSAATIGKRAGITRRPTIATATKRLVESGLLLPTGTTGRKGVQGYTVPEHLAGTYRVRKSLPSVPMAAAA</sequence>
<protein>
    <submittedName>
        <fullName evidence="1">Uncharacterized protein</fullName>
    </submittedName>
</protein>
<evidence type="ECO:0000313" key="2">
    <source>
        <dbReference type="Proteomes" id="UP000318720"/>
    </source>
</evidence>
<comment type="caution">
    <text evidence="1">The sequence shown here is derived from an EMBL/GenBank/DDBJ whole genome shotgun (WGS) entry which is preliminary data.</text>
</comment>
<dbReference type="RefSeq" id="WP_141584378.1">
    <property type="nucleotide sequence ID" value="NZ_SPAZ01000237.1"/>
</dbReference>